<keyword evidence="3" id="KW-1185">Reference proteome</keyword>
<reference evidence="2 3" key="1">
    <citation type="journal article" date="2021" name="Microorganisms">
        <title>Bacterial Dimethylsulfoniopropionate Biosynthesis in the East China Sea.</title>
        <authorList>
            <person name="Liu J."/>
            <person name="Zhang Y."/>
            <person name="Liu J."/>
            <person name="Zhong H."/>
            <person name="Williams B.T."/>
            <person name="Zheng Y."/>
            <person name="Curson A.R.J."/>
            <person name="Sun C."/>
            <person name="Sun H."/>
            <person name="Song D."/>
            <person name="Wagner Mackenzie B."/>
            <person name="Bermejo Martinez A."/>
            <person name="Todd J.D."/>
            <person name="Zhang X.H."/>
        </authorList>
    </citation>
    <scope>NUCLEOTIDE SEQUENCE [LARGE SCALE GENOMIC DNA]</scope>
    <source>
        <strain evidence="2 3">ESS08</strain>
    </source>
</reference>
<dbReference type="InterPro" id="IPR053182">
    <property type="entry name" value="YobU-like_regulator"/>
</dbReference>
<comment type="caution">
    <text evidence="2">The sequence shown here is derived from an EMBL/GenBank/DDBJ whole genome shotgun (WGS) entry which is preliminary data.</text>
</comment>
<dbReference type="SUPFAM" id="SSF55136">
    <property type="entry name" value="Probable bacterial effector-binding domain"/>
    <property type="match status" value="1"/>
</dbReference>
<dbReference type="Proteomes" id="UP000761411">
    <property type="component" value="Unassembled WGS sequence"/>
</dbReference>
<sequence length="161" mass="18267">MEKGEDTGMEAKLVNKEAFKAVGAKWVGTFEQAAKDDIKIFHKEFLKRKTELKSALNPENIFGLSYHITQNGFTYYLALEVEDGTAIPEEMELITVPACTFACIEYKGKAVHEAYTNLYTWIKENGYTLTQNGLEHLEEYPGSFDPVNDVPELKIHIPIMI</sequence>
<dbReference type="Gene3D" id="3.20.80.10">
    <property type="entry name" value="Regulatory factor, effector binding domain"/>
    <property type="match status" value="1"/>
</dbReference>
<dbReference type="InterPro" id="IPR010499">
    <property type="entry name" value="AraC_E-bd"/>
</dbReference>
<evidence type="ECO:0000313" key="3">
    <source>
        <dbReference type="Proteomes" id="UP000761411"/>
    </source>
</evidence>
<organism evidence="2 3">
    <name type="scientific">Mesobacillus boroniphilus</name>
    <dbReference type="NCBI Taxonomy" id="308892"/>
    <lineage>
        <taxon>Bacteria</taxon>
        <taxon>Bacillati</taxon>
        <taxon>Bacillota</taxon>
        <taxon>Bacilli</taxon>
        <taxon>Bacillales</taxon>
        <taxon>Bacillaceae</taxon>
        <taxon>Mesobacillus</taxon>
    </lineage>
</organism>
<dbReference type="Pfam" id="PF06445">
    <property type="entry name" value="GyrI-like"/>
    <property type="match status" value="1"/>
</dbReference>
<dbReference type="PANTHER" id="PTHR36444">
    <property type="entry name" value="TRANSCRIPTIONAL REGULATOR PROTEIN YOBU-RELATED"/>
    <property type="match status" value="1"/>
</dbReference>
<name>A0A944GVK3_9BACI</name>
<proteinExistence type="predicted"/>
<dbReference type="PANTHER" id="PTHR36444:SF3">
    <property type="entry name" value="TRANSCRIPTIONAL ACTIVATOR, PUTATIVE-RELATED"/>
    <property type="match status" value="1"/>
</dbReference>
<dbReference type="EMBL" id="QTKX01000001">
    <property type="protein sequence ID" value="MBS8263619.1"/>
    <property type="molecule type" value="Genomic_DNA"/>
</dbReference>
<dbReference type="SMART" id="SM00871">
    <property type="entry name" value="AraC_E_bind"/>
    <property type="match status" value="1"/>
</dbReference>
<dbReference type="InterPro" id="IPR029442">
    <property type="entry name" value="GyrI-like"/>
</dbReference>
<gene>
    <name evidence="2" type="ORF">DYI25_04070</name>
</gene>
<evidence type="ECO:0000313" key="2">
    <source>
        <dbReference type="EMBL" id="MBS8263619.1"/>
    </source>
</evidence>
<accession>A0A944GVK3</accession>
<protein>
    <submittedName>
        <fullName evidence="2">AraC family transcriptional regulator</fullName>
    </submittedName>
</protein>
<dbReference type="AlphaFoldDB" id="A0A944GVK3"/>
<evidence type="ECO:0000259" key="1">
    <source>
        <dbReference type="SMART" id="SM00871"/>
    </source>
</evidence>
<feature type="domain" description="AraC effector-binding" evidence="1">
    <location>
        <begin position="9"/>
        <end position="160"/>
    </location>
</feature>
<dbReference type="InterPro" id="IPR011256">
    <property type="entry name" value="Reg_factor_effector_dom_sf"/>
</dbReference>